<dbReference type="RefSeq" id="WP_206932438.1">
    <property type="nucleotide sequence ID" value="NZ_JAEKJY010000001.1"/>
</dbReference>
<comment type="caution">
    <text evidence="1">The sequence shown here is derived from an EMBL/GenBank/DDBJ whole genome shotgun (WGS) entry which is preliminary data.</text>
</comment>
<gene>
    <name evidence="1" type="ORF">JF544_03395</name>
</gene>
<evidence type="ECO:0000313" key="2">
    <source>
        <dbReference type="Proteomes" id="UP000663970"/>
    </source>
</evidence>
<reference evidence="1 2" key="1">
    <citation type="submission" date="2020-12" db="EMBL/GenBank/DDBJ databases">
        <title>Oil enriched cultivation method for isolating marine PHA-producing bacteria.</title>
        <authorList>
            <person name="Zheng W."/>
            <person name="Yu S."/>
            <person name="Huang Y."/>
        </authorList>
    </citation>
    <scope>NUCLEOTIDE SEQUENCE [LARGE SCALE GENOMIC DNA]</scope>
    <source>
        <strain evidence="1 2">SY-2-6</strain>
    </source>
</reference>
<keyword evidence="2" id="KW-1185">Reference proteome</keyword>
<accession>A0ABS3DSE2</accession>
<sequence length="80" mass="8956">MTQPIQTPASGRIIHPVVLAHLISTGSFQTFENSRHRRPYTEFAGSSLPSDPAEWSELLKAMEEQVVSTFLCDDHNCVIE</sequence>
<evidence type="ECO:0000313" key="1">
    <source>
        <dbReference type="EMBL" id="MBN8234273.1"/>
    </source>
</evidence>
<protein>
    <submittedName>
        <fullName evidence="1">Uncharacterized protein</fullName>
    </submittedName>
</protein>
<dbReference type="Proteomes" id="UP000663970">
    <property type="component" value="Unassembled WGS sequence"/>
</dbReference>
<organism evidence="1 2">
    <name type="scientific">Halobacillus kuroshimensis</name>
    <dbReference type="NCBI Taxonomy" id="302481"/>
    <lineage>
        <taxon>Bacteria</taxon>
        <taxon>Bacillati</taxon>
        <taxon>Bacillota</taxon>
        <taxon>Bacilli</taxon>
        <taxon>Bacillales</taxon>
        <taxon>Bacillaceae</taxon>
        <taxon>Halobacillus</taxon>
    </lineage>
</organism>
<name>A0ABS3DSE2_9BACI</name>
<dbReference type="EMBL" id="JAEKJY010000001">
    <property type="protein sequence ID" value="MBN8234273.1"/>
    <property type="molecule type" value="Genomic_DNA"/>
</dbReference>
<proteinExistence type="predicted"/>